<dbReference type="GO" id="GO:0140673">
    <property type="term" value="P:transcription elongation-coupled chromatin remodeling"/>
    <property type="evidence" value="ECO:0007669"/>
    <property type="project" value="InterPro"/>
</dbReference>
<dbReference type="InterPro" id="IPR035019">
    <property type="entry name" value="Spt6_SH2_N"/>
</dbReference>
<dbReference type="Pfam" id="PF14639">
    <property type="entry name" value="YqgF"/>
    <property type="match status" value="1"/>
</dbReference>
<dbReference type="EMBL" id="JAVRRD010000006">
    <property type="protein sequence ID" value="KAK5057692.1"/>
    <property type="molecule type" value="Genomic_DNA"/>
</dbReference>
<comment type="function">
    <text evidence="9">Histone H3-H4 chaperone that plays a role in maintenance of chromatin structure during RNA polymerase II transcription elongation thereby repressing transcription initiation from cryptic promoters. Mediates the reassembly of nucleosomes onto the promoters of at least a selected set of genes during repression; the nucleosome reassembly is essential for transcriptional repression. Essential for viability.</text>
</comment>
<dbReference type="InterPro" id="IPR055179">
    <property type="entry name" value="Tex-like_central_region"/>
</dbReference>
<feature type="region of interest" description="Disordered" evidence="12">
    <location>
        <begin position="1"/>
        <end position="195"/>
    </location>
</feature>
<feature type="compositionally biased region" description="Basic and acidic residues" evidence="12">
    <location>
        <begin position="106"/>
        <end position="129"/>
    </location>
</feature>
<dbReference type="InterPro" id="IPR049540">
    <property type="entry name" value="Spt6-like_S1"/>
</dbReference>
<evidence type="ECO:0000256" key="1">
    <source>
        <dbReference type="ARBA" id="ARBA00004123"/>
    </source>
</evidence>
<comment type="similarity">
    <text evidence="3 10">Belongs to the SPT6 family.</text>
</comment>
<evidence type="ECO:0000313" key="14">
    <source>
        <dbReference type="EMBL" id="KAK5057692.1"/>
    </source>
</evidence>
<dbReference type="FunFam" id="1.10.10.2740:FF:000002">
    <property type="entry name" value="Transcription elongation factor Spt6"/>
    <property type="match status" value="1"/>
</dbReference>
<dbReference type="Pfam" id="PF14635">
    <property type="entry name" value="HHH_7"/>
    <property type="match status" value="1"/>
</dbReference>
<evidence type="ECO:0000256" key="12">
    <source>
        <dbReference type="SAM" id="MobiDB-lite"/>
    </source>
</evidence>
<accession>A0AAV9NHR7</accession>
<dbReference type="InterPro" id="IPR028083">
    <property type="entry name" value="Spt6_acidic_N_dom"/>
</dbReference>
<dbReference type="Gene3D" id="3.30.505.10">
    <property type="entry name" value="SH2 domain"/>
    <property type="match status" value="2"/>
</dbReference>
<dbReference type="InterPro" id="IPR035420">
    <property type="entry name" value="Spt6_SH2"/>
</dbReference>
<keyword evidence="15" id="KW-1185">Reference proteome</keyword>
<dbReference type="Proteomes" id="UP001358417">
    <property type="component" value="Unassembled WGS sequence"/>
</dbReference>
<keyword evidence="7 10" id="KW-0804">Transcription</keyword>
<dbReference type="GO" id="GO:0008023">
    <property type="term" value="C:transcription elongation factor complex"/>
    <property type="evidence" value="ECO:0007669"/>
    <property type="project" value="TreeGrafter"/>
</dbReference>
<dbReference type="GO" id="GO:0034728">
    <property type="term" value="P:nucleosome organization"/>
    <property type="evidence" value="ECO:0007669"/>
    <property type="project" value="TreeGrafter"/>
</dbReference>
<dbReference type="Pfam" id="PF14641">
    <property type="entry name" value="HTH_44"/>
    <property type="match status" value="1"/>
</dbReference>
<keyword evidence="6 11" id="KW-0727">SH2 domain</keyword>
<dbReference type="RefSeq" id="XP_064708810.1">
    <property type="nucleotide sequence ID" value="XM_064855221.1"/>
</dbReference>
<dbReference type="PROSITE" id="PS50001">
    <property type="entry name" value="SH2"/>
    <property type="match status" value="1"/>
</dbReference>
<feature type="compositionally biased region" description="Basic and acidic residues" evidence="12">
    <location>
        <begin position="1"/>
        <end position="10"/>
    </location>
</feature>
<dbReference type="InterPro" id="IPR042066">
    <property type="entry name" value="Spt6_death-like"/>
</dbReference>
<dbReference type="Gene3D" id="1.10.3500.10">
    <property type="entry name" value="Tex N-terminal region-like"/>
    <property type="match status" value="1"/>
</dbReference>
<dbReference type="PANTHER" id="PTHR10145">
    <property type="entry name" value="TRANSCRIPTION ELONGATION FACTOR SPT6"/>
    <property type="match status" value="1"/>
</dbReference>
<dbReference type="Pfam" id="PF21710">
    <property type="entry name" value="Spt6_S1"/>
    <property type="match status" value="1"/>
</dbReference>
<dbReference type="SMART" id="SM00252">
    <property type="entry name" value="SH2"/>
    <property type="match status" value="1"/>
</dbReference>
<gene>
    <name evidence="14" type="ORF">LTR84_011693</name>
</gene>
<evidence type="ECO:0000256" key="5">
    <source>
        <dbReference type="ARBA" id="ARBA00022454"/>
    </source>
</evidence>
<dbReference type="InterPro" id="IPR023323">
    <property type="entry name" value="Tex-like_dom_sf"/>
</dbReference>
<feature type="compositionally biased region" description="Acidic residues" evidence="12">
    <location>
        <begin position="88"/>
        <end position="100"/>
    </location>
</feature>
<dbReference type="GO" id="GO:0003677">
    <property type="term" value="F:DNA binding"/>
    <property type="evidence" value="ECO:0007669"/>
    <property type="project" value="InterPro"/>
</dbReference>
<organism evidence="14 15">
    <name type="scientific">Exophiala bonariae</name>
    <dbReference type="NCBI Taxonomy" id="1690606"/>
    <lineage>
        <taxon>Eukaryota</taxon>
        <taxon>Fungi</taxon>
        <taxon>Dikarya</taxon>
        <taxon>Ascomycota</taxon>
        <taxon>Pezizomycotina</taxon>
        <taxon>Eurotiomycetes</taxon>
        <taxon>Chaetothyriomycetidae</taxon>
        <taxon>Chaetothyriales</taxon>
        <taxon>Herpotrichiellaceae</taxon>
        <taxon>Exophiala</taxon>
    </lineage>
</organism>
<dbReference type="InterPro" id="IPR000980">
    <property type="entry name" value="SH2"/>
</dbReference>
<evidence type="ECO:0000259" key="13">
    <source>
        <dbReference type="PROSITE" id="PS50001"/>
    </source>
</evidence>
<dbReference type="InterPro" id="IPR028088">
    <property type="entry name" value="Spt6_HTH_DNA-bd_dom"/>
</dbReference>
<dbReference type="CDD" id="cd09928">
    <property type="entry name" value="SH2_Cterm_SPT6_like"/>
    <property type="match status" value="1"/>
</dbReference>
<dbReference type="FunFam" id="3.30.505.10:FF:000065">
    <property type="entry name" value="Transcription elongation factor SPT6"/>
    <property type="match status" value="1"/>
</dbReference>
<dbReference type="InterPro" id="IPR023319">
    <property type="entry name" value="Tex-like_HTH_dom_sf"/>
</dbReference>
<dbReference type="SUPFAM" id="SSF158832">
    <property type="entry name" value="Tex N-terminal region-like"/>
    <property type="match status" value="1"/>
</dbReference>
<dbReference type="Gene3D" id="1.10.150.850">
    <property type="entry name" value="Spt6, helix-hairpin-helix domain"/>
    <property type="match status" value="1"/>
</dbReference>
<dbReference type="GO" id="GO:0042393">
    <property type="term" value="F:histone binding"/>
    <property type="evidence" value="ECO:0007669"/>
    <property type="project" value="TreeGrafter"/>
</dbReference>
<keyword evidence="5" id="KW-0158">Chromosome</keyword>
<dbReference type="InterPro" id="IPR037027">
    <property type="entry name" value="YqgF/RNaseH-like_dom_sf"/>
</dbReference>
<dbReference type="Pfam" id="PF14632">
    <property type="entry name" value="SPT6_acidic"/>
    <property type="match status" value="1"/>
</dbReference>
<dbReference type="Pfam" id="PF14633">
    <property type="entry name" value="SH2_2"/>
    <property type="match status" value="1"/>
</dbReference>
<protein>
    <recommendedName>
        <fullName evidence="4 10">Transcription elongation factor Spt6</fullName>
    </recommendedName>
</protein>
<keyword evidence="8 10" id="KW-0539">Nucleus</keyword>
<dbReference type="PANTHER" id="PTHR10145:SF6">
    <property type="entry name" value="TRANSCRIPTION ELONGATION FACTOR SPT6"/>
    <property type="match status" value="1"/>
</dbReference>
<comment type="caution">
    <text evidence="14">The sequence shown here is derived from an EMBL/GenBank/DDBJ whole genome shotgun (WGS) entry which is preliminary data.</text>
</comment>
<dbReference type="SUPFAM" id="SSF47781">
    <property type="entry name" value="RuvA domain 2-like"/>
    <property type="match status" value="2"/>
</dbReference>
<comment type="function">
    <text evidence="10">Plays a role in maintenance of chromatin structure during RNA polymerase II transcription elongation thereby repressing transcription initiation from cryptic promoters. Mediates the reassembly of nucleosomes onto the promoters of at least a selected set of genes during repression; the nucleosome reassembly is essential for transcriptional repression.</text>
</comment>
<evidence type="ECO:0000256" key="2">
    <source>
        <dbReference type="ARBA" id="ARBA00004286"/>
    </source>
</evidence>
<evidence type="ECO:0000256" key="10">
    <source>
        <dbReference type="PIRNR" id="PIRNR036947"/>
    </source>
</evidence>
<evidence type="ECO:0000256" key="3">
    <source>
        <dbReference type="ARBA" id="ARBA00009253"/>
    </source>
</evidence>
<dbReference type="InterPro" id="IPR010994">
    <property type="entry name" value="RuvA_2-like"/>
</dbReference>
<evidence type="ECO:0000256" key="9">
    <source>
        <dbReference type="ARBA" id="ARBA00093389"/>
    </source>
</evidence>
<evidence type="ECO:0000256" key="11">
    <source>
        <dbReference type="PROSITE-ProRule" id="PRU00191"/>
    </source>
</evidence>
<evidence type="ECO:0000256" key="6">
    <source>
        <dbReference type="ARBA" id="ARBA00022999"/>
    </source>
</evidence>
<dbReference type="SUPFAM" id="SSF55550">
    <property type="entry name" value="SH2 domain"/>
    <property type="match status" value="1"/>
</dbReference>
<reference evidence="14 15" key="1">
    <citation type="submission" date="2023-08" db="EMBL/GenBank/DDBJ databases">
        <title>Black Yeasts Isolated from many extreme environments.</title>
        <authorList>
            <person name="Coleine C."/>
            <person name="Stajich J.E."/>
            <person name="Selbmann L."/>
        </authorList>
    </citation>
    <scope>NUCLEOTIDE SEQUENCE [LARGE SCALE GENOMIC DNA]</scope>
    <source>
        <strain evidence="14 15">CCFEE 5792</strain>
    </source>
</reference>
<comment type="subcellular location">
    <subcellularLocation>
        <location evidence="2">Chromosome</location>
    </subcellularLocation>
    <subcellularLocation>
        <location evidence="1 10">Nucleus</location>
    </subcellularLocation>
</comment>
<proteinExistence type="inferred from homology"/>
<dbReference type="Gene3D" id="3.30.420.140">
    <property type="entry name" value="YqgF/RNase H-like domain"/>
    <property type="match status" value="1"/>
</dbReference>
<dbReference type="InterPro" id="IPR032706">
    <property type="entry name" value="Spt6_HHH"/>
</dbReference>
<sequence>MDLIDDRAVLDDDDDEESFDEETGDIKQKSNGSKPRFEDSSEEEDDDDDEEAAKEVAEGFIVDEDEDEEEARRERRRERKKRRREERDREDEGLDEEDLELIGLKPTEEATEPKFKRLKRGPREERETQRTYGINDIFRDSDDEEETDPYAQRARQGRRGGQDDMEGFIIDDVFSDDEQQRQREDEEVARPARRGLPDLGIADAAGLDEAALDDFRAAFGDGTDYDFALVKEDEADEEEAKKDKHLDLKDVFEPSQLAERMLTDEDNLVRGTDEPERHQLARKPYRHIELTVDEFKEEATWISNLMLPEKNLDPSLKEPFANAIGQSLEFMVRDDFEPPFIYNNRKDYLMHVTSKVVGRDEHGNPRTTSDAIKLLVLPDLWKIFEWDLKFRALIEKRRALQKTYDDLKTTSIPEDATFEEMLPTAATMEELQDLQDYLFFQYASQLKDLALTANHNGVAMSQKKALTRTVFEEIRSAKVYGLVRAYGISADAFAQNAAGRGQRTYTEDPLENPETLADSFVDDEFSTSTNALKAAKSMFVEELFMNPRFRAWIRENVYRQGAVDCFRTEKGLRKIDEQHPYYEFKYLRNQSLASFFHEPELFLKMLRAEEDGLVEIKTRLKNQDSFIKTLHKQIESDNYSNVADAWNAERREVVALAFDRVIKLMNRLVKENLKERCEDTVGNYCRDELGLRLDQAPYQPKGMKKGTIPRVLTLTNGGGAPGRDHIYWAYVNEEGRVLEHGRLKELSPGDSEKGFPEGNDVEAFLEVIQRRKPEVLGVSGWSPDTRKLHANITSLIQNHDLRGPEFTDDDDRDRSELLEVILINDEVARMYQNSDRAKLDHPGLAPLSLYCVALARYMQNPLVEYACLGRDVVSISLHPAQSLLPQEKLWKKLEMAFVDNVNMVGVDINEAVSDSAVASLLPYVMGLGPRKAQQVLKVINFNGGYVTTREELLINDGHQAMAFKVWSNAAATLKMDFDDTEPRSEYLDSTRIHPEDYDIARKMAADALELDEEDIEAERQEGGSAAIVRRLIKEEAQDRVNDLVLEEYAEQLEKNLHAKKRTTLENIRAELIEPYEEIRGHFHSNLRETEIFTMLTGETRESLQRGMNVPVILKRVTDMAVIGRLDCGLDAIVEMEQFAETGISPKQLYAVHQTVQGHITSINRKDFSVTVSLREDQTKKPFVRFTHEDRNYDDWDEREEAKDRRLLQEKTDSGNRITRVIKHRFFRAFSAKQAEEYLGSQNRGDVVIRPSSKGSDHLAVTWKVADGIFQHIDVLELDKENEFALGKTLRIGGRYNYSDLDELIALHVENMAKKVDEMCGHEKFQDKSKAALEEWLTTYTNANPKRSMYQFCINREKPGQFHLVFKAGQNAKLMDWPVRVIPSGFELMKQPYPTMRDLCNGFKLLFQNMHQSASISRTIRR</sequence>
<feature type="compositionally biased region" description="Basic residues" evidence="12">
    <location>
        <begin position="74"/>
        <end position="84"/>
    </location>
</feature>
<evidence type="ECO:0000256" key="8">
    <source>
        <dbReference type="ARBA" id="ARBA00023242"/>
    </source>
</evidence>
<name>A0AAV9NHR7_9EURO</name>
<dbReference type="Gene3D" id="1.10.10.2740">
    <property type="entry name" value="Spt6, Death-like domain"/>
    <property type="match status" value="1"/>
</dbReference>
<dbReference type="Gene3D" id="1.10.10.650">
    <property type="entry name" value="RuvA domain 2-like"/>
    <property type="match status" value="1"/>
</dbReference>
<dbReference type="SUPFAM" id="SSF53098">
    <property type="entry name" value="Ribonuclease H-like"/>
    <property type="match status" value="1"/>
</dbReference>
<dbReference type="InterPro" id="IPR036860">
    <property type="entry name" value="SH2_dom_sf"/>
</dbReference>
<dbReference type="InterPro" id="IPR017072">
    <property type="entry name" value="TF_Spt6"/>
</dbReference>
<feature type="domain" description="SH2" evidence="13">
    <location>
        <begin position="1224"/>
        <end position="1310"/>
    </location>
</feature>
<dbReference type="FunFam" id="3.30.505.10:FF:000056">
    <property type="entry name" value="Transcription elongation factor Spt6"/>
    <property type="match status" value="1"/>
</dbReference>
<dbReference type="GeneID" id="89979843"/>
<dbReference type="PIRSF" id="PIRSF036947">
    <property type="entry name" value="Spt6"/>
    <property type="match status" value="1"/>
</dbReference>
<evidence type="ECO:0000256" key="7">
    <source>
        <dbReference type="ARBA" id="ARBA00023163"/>
    </source>
</evidence>
<evidence type="ECO:0000256" key="4">
    <source>
        <dbReference type="ARBA" id="ARBA00020248"/>
    </source>
</evidence>
<dbReference type="GO" id="GO:0005694">
    <property type="term" value="C:chromosome"/>
    <property type="evidence" value="ECO:0007669"/>
    <property type="project" value="UniProtKB-SubCell"/>
</dbReference>
<evidence type="ECO:0000313" key="15">
    <source>
        <dbReference type="Proteomes" id="UP001358417"/>
    </source>
</evidence>
<dbReference type="InterPro" id="IPR035018">
    <property type="entry name" value="Spt6_SH2_C"/>
</dbReference>
<dbReference type="GO" id="GO:0031491">
    <property type="term" value="F:nucleosome binding"/>
    <property type="evidence" value="ECO:0007669"/>
    <property type="project" value="TreeGrafter"/>
</dbReference>
<feature type="compositionally biased region" description="Basic and acidic residues" evidence="12">
    <location>
        <begin position="178"/>
        <end position="190"/>
    </location>
</feature>
<dbReference type="InterPro" id="IPR028231">
    <property type="entry name" value="Spt6_YqgF"/>
</dbReference>
<dbReference type="InterPro" id="IPR012337">
    <property type="entry name" value="RNaseH-like_sf"/>
</dbReference>
<feature type="compositionally biased region" description="Acidic residues" evidence="12">
    <location>
        <begin position="40"/>
        <end position="52"/>
    </location>
</feature>
<dbReference type="CDD" id="cd09918">
    <property type="entry name" value="SH2_Nterm_SPT6_like"/>
    <property type="match status" value="1"/>
</dbReference>
<feature type="compositionally biased region" description="Acidic residues" evidence="12">
    <location>
        <begin position="11"/>
        <end position="23"/>
    </location>
</feature>
<dbReference type="Pfam" id="PF22706">
    <property type="entry name" value="Tex_central_region"/>
    <property type="match status" value="1"/>
</dbReference>